<accession>A0A1M2VA38</accession>
<evidence type="ECO:0000259" key="2">
    <source>
        <dbReference type="Pfam" id="PF07859"/>
    </source>
</evidence>
<dbReference type="PANTHER" id="PTHR48081">
    <property type="entry name" value="AB HYDROLASE SUPERFAMILY PROTEIN C4A8.06C"/>
    <property type="match status" value="1"/>
</dbReference>
<dbReference type="Proteomes" id="UP000184267">
    <property type="component" value="Unassembled WGS sequence"/>
</dbReference>
<evidence type="ECO:0000313" key="3">
    <source>
        <dbReference type="EMBL" id="OJT04520.1"/>
    </source>
</evidence>
<keyword evidence="1" id="KW-0378">Hydrolase</keyword>
<reference evidence="3 4" key="1">
    <citation type="submission" date="2016-10" db="EMBL/GenBank/DDBJ databases">
        <title>Genome sequence of the basidiomycete white-rot fungus Trametes pubescens.</title>
        <authorList>
            <person name="Makela M.R."/>
            <person name="Granchi Z."/>
            <person name="Peng M."/>
            <person name="De Vries R.P."/>
            <person name="Grigoriev I."/>
            <person name="Riley R."/>
            <person name="Hilden K."/>
        </authorList>
    </citation>
    <scope>NUCLEOTIDE SEQUENCE [LARGE SCALE GENOMIC DNA]</scope>
    <source>
        <strain evidence="3 4">FBCC735</strain>
    </source>
</reference>
<dbReference type="InterPro" id="IPR013094">
    <property type="entry name" value="AB_hydrolase_3"/>
</dbReference>
<dbReference type="InterPro" id="IPR050300">
    <property type="entry name" value="GDXG_lipolytic_enzyme"/>
</dbReference>
<protein>
    <recommendedName>
        <fullName evidence="2">Alpha/beta hydrolase fold-3 domain-containing protein</fullName>
    </recommendedName>
</protein>
<proteinExistence type="predicted"/>
<dbReference type="AlphaFoldDB" id="A0A1M2VA38"/>
<name>A0A1M2VA38_TRAPU</name>
<feature type="domain" description="Alpha/beta hydrolase fold-3" evidence="2">
    <location>
        <begin position="105"/>
        <end position="233"/>
    </location>
</feature>
<dbReference type="Pfam" id="PF07859">
    <property type="entry name" value="Abhydrolase_3"/>
    <property type="match status" value="1"/>
</dbReference>
<dbReference type="InterPro" id="IPR029058">
    <property type="entry name" value="AB_hydrolase_fold"/>
</dbReference>
<sequence length="274" mass="30039">MKTMRRFVDQLKRKRAGQDAAVPLVIRAAETCIDPIPPVPSNMISGDMKKWAHRAKITLGSVEGVWWFSGDTLVRAQQGGGRVGLHFHGGGYVVGSIKDVRSGFARDSAGAHLALALQRYLLESGYMSSPRALLLLSPWCDLAVCVYLSAYDVELLMRAAVSREADNVKGLLGPLPTQALSGPYFSPALHPPPAHWPPTLVYSGSQERFASSIAELVATLSDAGTKVTTYEAKHILPRYSHDFLIFGTVDQEWPNEVRQCWVRIQKWLDALGAA</sequence>
<keyword evidence="4" id="KW-1185">Reference proteome</keyword>
<dbReference type="OMA" id="RYSHDFL"/>
<dbReference type="GO" id="GO:0016787">
    <property type="term" value="F:hydrolase activity"/>
    <property type="evidence" value="ECO:0007669"/>
    <property type="project" value="UniProtKB-KW"/>
</dbReference>
<gene>
    <name evidence="3" type="ORF">TRAPUB_4790</name>
</gene>
<evidence type="ECO:0000313" key="4">
    <source>
        <dbReference type="Proteomes" id="UP000184267"/>
    </source>
</evidence>
<dbReference type="Gene3D" id="3.40.50.1820">
    <property type="entry name" value="alpha/beta hydrolase"/>
    <property type="match status" value="1"/>
</dbReference>
<dbReference type="SUPFAM" id="SSF53474">
    <property type="entry name" value="alpha/beta-Hydrolases"/>
    <property type="match status" value="1"/>
</dbReference>
<evidence type="ECO:0000256" key="1">
    <source>
        <dbReference type="ARBA" id="ARBA00022801"/>
    </source>
</evidence>
<dbReference type="OrthoDB" id="2152029at2759"/>
<organism evidence="3 4">
    <name type="scientific">Trametes pubescens</name>
    <name type="common">White-rot fungus</name>
    <dbReference type="NCBI Taxonomy" id="154538"/>
    <lineage>
        <taxon>Eukaryota</taxon>
        <taxon>Fungi</taxon>
        <taxon>Dikarya</taxon>
        <taxon>Basidiomycota</taxon>
        <taxon>Agaricomycotina</taxon>
        <taxon>Agaricomycetes</taxon>
        <taxon>Polyporales</taxon>
        <taxon>Polyporaceae</taxon>
        <taxon>Trametes</taxon>
    </lineage>
</organism>
<dbReference type="EMBL" id="MNAD01001539">
    <property type="protein sequence ID" value="OJT04520.1"/>
    <property type="molecule type" value="Genomic_DNA"/>
</dbReference>
<dbReference type="PANTHER" id="PTHR48081:SF8">
    <property type="entry name" value="ALPHA_BETA HYDROLASE FOLD-3 DOMAIN-CONTAINING PROTEIN-RELATED"/>
    <property type="match status" value="1"/>
</dbReference>
<dbReference type="STRING" id="154538.A0A1M2VA38"/>
<comment type="caution">
    <text evidence="3">The sequence shown here is derived from an EMBL/GenBank/DDBJ whole genome shotgun (WGS) entry which is preliminary data.</text>
</comment>